<evidence type="ECO:0000256" key="2">
    <source>
        <dbReference type="SAM" id="MobiDB-lite"/>
    </source>
</evidence>
<dbReference type="RefSeq" id="XP_008874734.1">
    <property type="nucleotide sequence ID" value="XM_008876512.1"/>
</dbReference>
<dbReference type="EMBL" id="KI913976">
    <property type="protein sequence ID" value="ETV96459.1"/>
    <property type="molecule type" value="Genomic_DNA"/>
</dbReference>
<dbReference type="EMBL" id="KI913976">
    <property type="protein sequence ID" value="ETV96461.1"/>
    <property type="molecule type" value="Genomic_DNA"/>
</dbReference>
<reference evidence="3" key="1">
    <citation type="submission" date="2013-12" db="EMBL/GenBank/DDBJ databases">
        <title>The Genome Sequence of Aphanomyces invadans NJM9701.</title>
        <authorList>
            <consortium name="The Broad Institute Genomics Platform"/>
            <person name="Russ C."/>
            <person name="Tyler B."/>
            <person name="van West P."/>
            <person name="Dieguez-Uribeondo J."/>
            <person name="Young S.K."/>
            <person name="Zeng Q."/>
            <person name="Gargeya S."/>
            <person name="Fitzgerald M."/>
            <person name="Abouelleil A."/>
            <person name="Alvarado L."/>
            <person name="Chapman S.B."/>
            <person name="Gainer-Dewar J."/>
            <person name="Goldberg J."/>
            <person name="Griggs A."/>
            <person name="Gujja S."/>
            <person name="Hansen M."/>
            <person name="Howarth C."/>
            <person name="Imamovic A."/>
            <person name="Ireland A."/>
            <person name="Larimer J."/>
            <person name="McCowan C."/>
            <person name="Murphy C."/>
            <person name="Pearson M."/>
            <person name="Poon T.W."/>
            <person name="Priest M."/>
            <person name="Roberts A."/>
            <person name="Saif S."/>
            <person name="Shea T."/>
            <person name="Sykes S."/>
            <person name="Wortman J."/>
            <person name="Nusbaum C."/>
            <person name="Birren B."/>
        </authorList>
    </citation>
    <scope>NUCLEOTIDE SEQUENCE [LARGE SCALE GENOMIC DNA]</scope>
    <source>
        <strain evidence="3">NJM9701</strain>
    </source>
</reference>
<dbReference type="RefSeq" id="XP_008874724.1">
    <property type="nucleotide sequence ID" value="XM_008876502.1"/>
</dbReference>
<dbReference type="RefSeq" id="XP_008874731.1">
    <property type="nucleotide sequence ID" value="XM_008876509.1"/>
</dbReference>
<dbReference type="EMBL" id="KI913976">
    <property type="protein sequence ID" value="ETV96474.1"/>
    <property type="molecule type" value="Genomic_DNA"/>
</dbReference>
<dbReference type="EMBL" id="KI913976">
    <property type="protein sequence ID" value="ETV96463.1"/>
    <property type="molecule type" value="Genomic_DNA"/>
</dbReference>
<proteinExistence type="predicted"/>
<dbReference type="RefSeq" id="XP_008874722.1">
    <property type="nucleotide sequence ID" value="XM_008876500.1"/>
</dbReference>
<keyword evidence="1" id="KW-0175">Coiled coil</keyword>
<dbReference type="EMBL" id="KI913976">
    <property type="protein sequence ID" value="ETV96472.1"/>
    <property type="molecule type" value="Genomic_DNA"/>
</dbReference>
<dbReference type="EMBL" id="KI913976">
    <property type="protein sequence ID" value="ETV96470.1"/>
    <property type="molecule type" value="Genomic_DNA"/>
</dbReference>
<dbReference type="EMBL" id="KI913976">
    <property type="protein sequence ID" value="ETV96471.1"/>
    <property type="molecule type" value="Genomic_DNA"/>
</dbReference>
<sequence>MDLATFLNDGRALSHGQQTTHCTCAESIAMDSSMESDMELMFRDVEGASLSSCDALALEDDMDDLMGDMCTMSTRSFECNEVGEPQATMNGEEKSTAGRGKSKDPYEKKKEYNRMRNKKLREAERQEVTTLRNQASELEQIISDLARRRRGTGPLLGNGDNNDRNILGMLPWKEVASIFKSMSTSSEHQRSLLARKVDSYTVVAAQMYKWVNSSHHLPVMPDAYKQTWRNSTLVAHESSRLLGFDWIAKQLYHNIDTMIQHCGLPASLDECSEVKIYPLENQNSYHLSKARQRIENATLEEVTKVLQRQYFEGKADTLDTPDPNVRYFRNSSSYGSTSQNAYHQNILMRQFVEEDRYVVFAHSITQDEKHPVDRIQRNWTNWTVAERLGTSTIIKQMAVATGLRMNETFLPFDLDPATASSLDMEKAFLEFKHRTEVYHKYVFAKEMATFRALLAEVRAENMTLTPDDLVI</sequence>
<dbReference type="RefSeq" id="XP_008874721.1">
    <property type="nucleotide sequence ID" value="XM_008876499.1"/>
</dbReference>
<dbReference type="RefSeq" id="XP_008874735.1">
    <property type="nucleotide sequence ID" value="XM_008876513.1"/>
</dbReference>
<dbReference type="EMBL" id="KI913976">
    <property type="protein sequence ID" value="ETV96468.1"/>
    <property type="molecule type" value="Genomic_DNA"/>
</dbReference>
<dbReference type="EMBL" id="KI913976">
    <property type="protein sequence ID" value="ETV96473.1"/>
    <property type="molecule type" value="Genomic_DNA"/>
</dbReference>
<organism evidence="3">
    <name type="scientific">Aphanomyces invadans</name>
    <dbReference type="NCBI Taxonomy" id="157072"/>
    <lineage>
        <taxon>Eukaryota</taxon>
        <taxon>Sar</taxon>
        <taxon>Stramenopiles</taxon>
        <taxon>Oomycota</taxon>
        <taxon>Saprolegniomycetes</taxon>
        <taxon>Saprolegniales</taxon>
        <taxon>Verrucalvaceae</taxon>
        <taxon>Aphanomyces</taxon>
    </lineage>
</organism>
<dbReference type="RefSeq" id="XP_008874737.1">
    <property type="nucleotide sequence ID" value="XM_008876515.1"/>
</dbReference>
<dbReference type="GeneID" id="20087260"/>
<dbReference type="RefSeq" id="XP_008874723.1">
    <property type="nucleotide sequence ID" value="XM_008876501.1"/>
</dbReference>
<dbReference type="EMBL" id="KI913976">
    <property type="protein sequence ID" value="ETV96475.1"/>
    <property type="molecule type" value="Genomic_DNA"/>
</dbReference>
<protein>
    <submittedName>
        <fullName evidence="3">Uncharacterized protein</fullName>
    </submittedName>
</protein>
<dbReference type="RefSeq" id="XP_008874726.1">
    <property type="nucleotide sequence ID" value="XM_008876504.1"/>
</dbReference>
<dbReference type="EMBL" id="KI913976">
    <property type="protein sequence ID" value="ETV96462.1"/>
    <property type="molecule type" value="Genomic_DNA"/>
</dbReference>
<dbReference type="AlphaFoldDB" id="A0A024TS75"/>
<dbReference type="RefSeq" id="XP_008874736.1">
    <property type="nucleotide sequence ID" value="XM_008876514.1"/>
</dbReference>
<dbReference type="RefSeq" id="XP_008874725.1">
    <property type="nucleotide sequence ID" value="XM_008876503.1"/>
</dbReference>
<dbReference type="EMBL" id="KI913976">
    <property type="protein sequence ID" value="ETV96464.1"/>
    <property type="molecule type" value="Genomic_DNA"/>
</dbReference>
<dbReference type="VEuPathDB" id="FungiDB:H310_10210"/>
<dbReference type="RefSeq" id="XP_008874727.1">
    <property type="nucleotide sequence ID" value="XM_008876505.1"/>
</dbReference>
<name>A0A024TS75_9STRA</name>
<dbReference type="EMBL" id="KI913976">
    <property type="protein sequence ID" value="ETV96469.1"/>
    <property type="molecule type" value="Genomic_DNA"/>
</dbReference>
<dbReference type="RefSeq" id="XP_008874728.1">
    <property type="nucleotide sequence ID" value="XM_008876506.1"/>
</dbReference>
<dbReference type="EMBL" id="KI913976">
    <property type="protein sequence ID" value="ETV96466.1"/>
    <property type="molecule type" value="Genomic_DNA"/>
</dbReference>
<dbReference type="RefSeq" id="XP_008874729.1">
    <property type="nucleotide sequence ID" value="XM_008876507.1"/>
</dbReference>
<feature type="compositionally biased region" description="Basic and acidic residues" evidence="2">
    <location>
        <begin position="91"/>
        <end position="111"/>
    </location>
</feature>
<accession>A0A024TS75</accession>
<dbReference type="RefSeq" id="XP_008874733.1">
    <property type="nucleotide sequence ID" value="XM_008876511.1"/>
</dbReference>
<dbReference type="EMBL" id="KI913976">
    <property type="protein sequence ID" value="ETV96458.1"/>
    <property type="molecule type" value="Genomic_DNA"/>
</dbReference>
<feature type="region of interest" description="Disordered" evidence="2">
    <location>
        <begin position="82"/>
        <end position="111"/>
    </location>
</feature>
<dbReference type="EMBL" id="KI913976">
    <property type="protein sequence ID" value="ETV96460.1"/>
    <property type="molecule type" value="Genomic_DNA"/>
</dbReference>
<gene>
    <name evidence="3" type="ORF">H310_10210</name>
</gene>
<dbReference type="RefSeq" id="XP_008874730.1">
    <property type="nucleotide sequence ID" value="XM_008876508.1"/>
</dbReference>
<dbReference type="EMBL" id="KI913976">
    <property type="protein sequence ID" value="ETV96467.1"/>
    <property type="molecule type" value="Genomic_DNA"/>
</dbReference>
<dbReference type="EMBL" id="KI913976">
    <property type="protein sequence ID" value="ETV96465.1"/>
    <property type="molecule type" value="Genomic_DNA"/>
</dbReference>
<evidence type="ECO:0000256" key="1">
    <source>
        <dbReference type="SAM" id="Coils"/>
    </source>
</evidence>
<dbReference type="RefSeq" id="XP_008874738.1">
    <property type="nucleotide sequence ID" value="XM_008876516.1"/>
</dbReference>
<dbReference type="RefSeq" id="XP_008874732.1">
    <property type="nucleotide sequence ID" value="XM_008876510.1"/>
</dbReference>
<evidence type="ECO:0000313" key="3">
    <source>
        <dbReference type="EMBL" id="ETV96461.1"/>
    </source>
</evidence>
<dbReference type="OrthoDB" id="73699at2759"/>
<feature type="coiled-coil region" evidence="1">
    <location>
        <begin position="121"/>
        <end position="148"/>
    </location>
</feature>